<comment type="similarity">
    <text evidence="2">Belongs to the binding-protein-dependent transport system permease family. HisMQ subfamily.</text>
</comment>
<evidence type="ECO:0000256" key="5">
    <source>
        <dbReference type="ARBA" id="ARBA00022692"/>
    </source>
</evidence>
<dbReference type="InterPro" id="IPR043429">
    <property type="entry name" value="ArtM/GltK/GlnP/TcyL/YhdX-like"/>
</dbReference>
<accession>A0A3M8LE92</accession>
<comment type="subcellular location">
    <subcellularLocation>
        <location evidence="1 9">Cell membrane</location>
        <topology evidence="1 9">Multi-pass membrane protein</topology>
    </subcellularLocation>
</comment>
<comment type="caution">
    <text evidence="11">The sequence shown here is derived from an EMBL/GenBank/DDBJ whole genome shotgun (WGS) entry which is preliminary data.</text>
</comment>
<dbReference type="AlphaFoldDB" id="A0A3M8LE92"/>
<keyword evidence="8 9" id="KW-0472">Membrane</keyword>
<reference evidence="11 12" key="1">
    <citation type="submission" date="2018-11" db="EMBL/GenBank/DDBJ databases">
        <title>Cryobacterium sp. nov., isolated from rhizosphere soil of lettuce.</title>
        <authorList>
            <person name="Wang Y."/>
        </authorList>
    </citation>
    <scope>NUCLEOTIDE SEQUENCE [LARGE SCALE GENOMIC DNA]</scope>
    <source>
        <strain evidence="11 12">NEAU-85</strain>
    </source>
</reference>
<evidence type="ECO:0000256" key="8">
    <source>
        <dbReference type="ARBA" id="ARBA00023136"/>
    </source>
</evidence>
<keyword evidence="6" id="KW-0029">Amino-acid transport</keyword>
<dbReference type="OrthoDB" id="92598at2"/>
<dbReference type="InterPro" id="IPR010065">
    <property type="entry name" value="AA_ABC_transptr_permease_3TM"/>
</dbReference>
<dbReference type="SUPFAM" id="SSF161098">
    <property type="entry name" value="MetI-like"/>
    <property type="match status" value="1"/>
</dbReference>
<protein>
    <submittedName>
        <fullName evidence="11">Amino acid ABC transporter permease</fullName>
    </submittedName>
</protein>
<dbReference type="PANTHER" id="PTHR30614:SF20">
    <property type="entry name" value="GLUTAMINE TRANSPORT SYSTEM PERMEASE PROTEIN GLNP"/>
    <property type="match status" value="1"/>
</dbReference>
<feature type="domain" description="ABC transmembrane type-1" evidence="10">
    <location>
        <begin position="19"/>
        <end position="207"/>
    </location>
</feature>
<dbReference type="EMBL" id="RDSR01000007">
    <property type="protein sequence ID" value="RNE63760.1"/>
    <property type="molecule type" value="Genomic_DNA"/>
</dbReference>
<dbReference type="PANTHER" id="PTHR30614">
    <property type="entry name" value="MEMBRANE COMPONENT OF AMINO ACID ABC TRANSPORTER"/>
    <property type="match status" value="1"/>
</dbReference>
<dbReference type="Pfam" id="PF00528">
    <property type="entry name" value="BPD_transp_1"/>
    <property type="match status" value="1"/>
</dbReference>
<feature type="transmembrane region" description="Helical" evidence="9">
    <location>
        <begin position="64"/>
        <end position="83"/>
    </location>
</feature>
<organism evidence="11 12">
    <name type="scientific">Cryobacterium tepidiphilum</name>
    <dbReference type="NCBI Taxonomy" id="2486026"/>
    <lineage>
        <taxon>Bacteria</taxon>
        <taxon>Bacillati</taxon>
        <taxon>Actinomycetota</taxon>
        <taxon>Actinomycetes</taxon>
        <taxon>Micrococcales</taxon>
        <taxon>Microbacteriaceae</taxon>
        <taxon>Cryobacterium</taxon>
    </lineage>
</organism>
<evidence type="ECO:0000256" key="7">
    <source>
        <dbReference type="ARBA" id="ARBA00022989"/>
    </source>
</evidence>
<evidence type="ECO:0000256" key="9">
    <source>
        <dbReference type="RuleBase" id="RU363032"/>
    </source>
</evidence>
<dbReference type="GO" id="GO:0006865">
    <property type="term" value="P:amino acid transport"/>
    <property type="evidence" value="ECO:0007669"/>
    <property type="project" value="UniProtKB-KW"/>
</dbReference>
<keyword evidence="4" id="KW-1003">Cell membrane</keyword>
<feature type="transmembrane region" description="Helical" evidence="9">
    <location>
        <begin position="89"/>
        <end position="111"/>
    </location>
</feature>
<evidence type="ECO:0000256" key="6">
    <source>
        <dbReference type="ARBA" id="ARBA00022970"/>
    </source>
</evidence>
<keyword evidence="12" id="KW-1185">Reference proteome</keyword>
<feature type="transmembrane region" description="Helical" evidence="9">
    <location>
        <begin position="153"/>
        <end position="169"/>
    </location>
</feature>
<sequence length="217" mass="24235">MTWYLGDLIPYMPLLLQGLWISIYISVLSFVFGSVLGLFAYLAKASRWRVLRGISGAYIEVVRNVPLLVVLYLIYFGLTQFGVNLDPLWSTLIALTINNGAYVAEILRAGFEAVPKGLREAAHALGMNSAQTFRYAILVPGIRNVFPAMTNQFILLFLFSSVASVIALPELTNQLLRVNSETLRTFEVFTVGALLYYVVSSVLAIGSRLGEKRLFRW</sequence>
<dbReference type="CDD" id="cd06261">
    <property type="entry name" value="TM_PBP2"/>
    <property type="match status" value="1"/>
</dbReference>
<dbReference type="RefSeq" id="WP_123045370.1">
    <property type="nucleotide sequence ID" value="NZ_RDSR01000007.1"/>
</dbReference>
<feature type="transmembrane region" description="Helical" evidence="9">
    <location>
        <begin position="189"/>
        <end position="209"/>
    </location>
</feature>
<name>A0A3M8LE92_9MICO</name>
<evidence type="ECO:0000313" key="11">
    <source>
        <dbReference type="EMBL" id="RNE63760.1"/>
    </source>
</evidence>
<evidence type="ECO:0000313" key="12">
    <source>
        <dbReference type="Proteomes" id="UP000279859"/>
    </source>
</evidence>
<dbReference type="PROSITE" id="PS50928">
    <property type="entry name" value="ABC_TM1"/>
    <property type="match status" value="1"/>
</dbReference>
<dbReference type="GO" id="GO:0043190">
    <property type="term" value="C:ATP-binding cassette (ABC) transporter complex"/>
    <property type="evidence" value="ECO:0007669"/>
    <property type="project" value="InterPro"/>
</dbReference>
<dbReference type="Gene3D" id="1.10.3720.10">
    <property type="entry name" value="MetI-like"/>
    <property type="match status" value="1"/>
</dbReference>
<gene>
    <name evidence="11" type="ORF">EEJ31_05875</name>
</gene>
<evidence type="ECO:0000256" key="4">
    <source>
        <dbReference type="ARBA" id="ARBA00022475"/>
    </source>
</evidence>
<proteinExistence type="inferred from homology"/>
<dbReference type="InterPro" id="IPR035906">
    <property type="entry name" value="MetI-like_sf"/>
</dbReference>
<dbReference type="Proteomes" id="UP000279859">
    <property type="component" value="Unassembled WGS sequence"/>
</dbReference>
<evidence type="ECO:0000259" key="10">
    <source>
        <dbReference type="PROSITE" id="PS50928"/>
    </source>
</evidence>
<evidence type="ECO:0000256" key="2">
    <source>
        <dbReference type="ARBA" id="ARBA00010072"/>
    </source>
</evidence>
<dbReference type="GO" id="GO:0022857">
    <property type="term" value="F:transmembrane transporter activity"/>
    <property type="evidence" value="ECO:0007669"/>
    <property type="project" value="InterPro"/>
</dbReference>
<evidence type="ECO:0000256" key="1">
    <source>
        <dbReference type="ARBA" id="ARBA00004651"/>
    </source>
</evidence>
<keyword evidence="5 9" id="KW-0812">Transmembrane</keyword>
<keyword evidence="7 9" id="KW-1133">Transmembrane helix</keyword>
<dbReference type="NCBIfam" id="TIGR01726">
    <property type="entry name" value="HEQRo_perm_3TM"/>
    <property type="match status" value="1"/>
</dbReference>
<keyword evidence="3 9" id="KW-0813">Transport</keyword>
<evidence type="ECO:0000256" key="3">
    <source>
        <dbReference type="ARBA" id="ARBA00022448"/>
    </source>
</evidence>
<feature type="transmembrane region" description="Helical" evidence="9">
    <location>
        <begin position="20"/>
        <end position="43"/>
    </location>
</feature>
<dbReference type="InterPro" id="IPR000515">
    <property type="entry name" value="MetI-like"/>
</dbReference>